<accession>S3BAX8</accession>
<proteinExistence type="predicted"/>
<sequence length="92" mass="10344">MRYPVAVWEEDKGAFSASVPDLPGAITMGSSLKELESMVKEAAEGWMECVFDLKEVIPLPSTVEHHLADPFYADAFWMLIDLPRERFTTPTP</sequence>
<dbReference type="RefSeq" id="WP_016474927.1">
    <property type="nucleotide sequence ID" value="NZ_KE150480.1"/>
</dbReference>
<keyword evidence="3" id="KW-1185">Reference proteome</keyword>
<dbReference type="InterPro" id="IPR051404">
    <property type="entry name" value="TA_system_antitoxin"/>
</dbReference>
<protein>
    <recommendedName>
        <fullName evidence="1">HicB-like antitoxin of toxin-antitoxin system domain-containing protein</fullName>
    </recommendedName>
</protein>
<evidence type="ECO:0000259" key="1">
    <source>
        <dbReference type="Pfam" id="PF15919"/>
    </source>
</evidence>
<dbReference type="AlphaFoldDB" id="S3BAX8"/>
<evidence type="ECO:0000313" key="3">
    <source>
        <dbReference type="Proteomes" id="UP000014400"/>
    </source>
</evidence>
<dbReference type="EMBL" id="ATCF01000024">
    <property type="protein sequence ID" value="EPD98463.1"/>
    <property type="molecule type" value="Genomic_DNA"/>
</dbReference>
<gene>
    <name evidence="2" type="ORF">HMPREF1476_01756</name>
</gene>
<feature type="domain" description="HicB-like antitoxin of toxin-antitoxin system" evidence="1">
    <location>
        <begin position="3"/>
        <end position="85"/>
    </location>
</feature>
<dbReference type="PANTHER" id="PTHR34504">
    <property type="entry name" value="ANTITOXIN HICB"/>
    <property type="match status" value="1"/>
</dbReference>
<name>S3BAX8_9BURK</name>
<comment type="caution">
    <text evidence="2">The sequence shown here is derived from an EMBL/GenBank/DDBJ whole genome shotgun (WGS) entry which is preliminary data.</text>
</comment>
<dbReference type="HOGENOM" id="CLU_114047_1_2_4"/>
<evidence type="ECO:0000313" key="2">
    <source>
        <dbReference type="EMBL" id="EPD98463.1"/>
    </source>
</evidence>
<dbReference type="PANTHER" id="PTHR34504:SF4">
    <property type="entry name" value="ANTITOXIN HICB"/>
    <property type="match status" value="1"/>
</dbReference>
<dbReference type="Pfam" id="PF15919">
    <property type="entry name" value="HicB_lk_antitox"/>
    <property type="match status" value="1"/>
</dbReference>
<dbReference type="PATRIC" id="fig|1203554.3.peg.1839"/>
<organism evidence="2 3">
    <name type="scientific">Sutterella wadsworthensis HGA0223</name>
    <dbReference type="NCBI Taxonomy" id="1203554"/>
    <lineage>
        <taxon>Bacteria</taxon>
        <taxon>Pseudomonadati</taxon>
        <taxon>Pseudomonadota</taxon>
        <taxon>Betaproteobacteria</taxon>
        <taxon>Burkholderiales</taxon>
        <taxon>Sutterellaceae</taxon>
        <taxon>Sutterella</taxon>
    </lineage>
</organism>
<dbReference type="Proteomes" id="UP000014400">
    <property type="component" value="Unassembled WGS sequence"/>
</dbReference>
<dbReference type="Gene3D" id="3.30.160.250">
    <property type="match status" value="1"/>
</dbReference>
<dbReference type="SUPFAM" id="SSF143100">
    <property type="entry name" value="TTHA1013/TTHA0281-like"/>
    <property type="match status" value="1"/>
</dbReference>
<reference evidence="2 3" key="1">
    <citation type="submission" date="2013-04" db="EMBL/GenBank/DDBJ databases">
        <title>The Genome Sequence of Sutterella wadsworthensis HGA0223.</title>
        <authorList>
            <consortium name="The Broad Institute Genomics Platform"/>
            <person name="Earl A."/>
            <person name="Ward D."/>
            <person name="Feldgarden M."/>
            <person name="Gevers D."/>
            <person name="Schmidt T.M."/>
            <person name="Dover J."/>
            <person name="Dai D."/>
            <person name="Walker B."/>
            <person name="Young S."/>
            <person name="Zeng Q."/>
            <person name="Gargeya S."/>
            <person name="Fitzgerald M."/>
            <person name="Haas B."/>
            <person name="Abouelleil A."/>
            <person name="Allen A.W."/>
            <person name="Alvarado L."/>
            <person name="Arachchi H.M."/>
            <person name="Berlin A.M."/>
            <person name="Chapman S.B."/>
            <person name="Gainer-Dewar J."/>
            <person name="Goldberg J."/>
            <person name="Griggs A."/>
            <person name="Gujja S."/>
            <person name="Hansen M."/>
            <person name="Howarth C."/>
            <person name="Imamovic A."/>
            <person name="Ireland A."/>
            <person name="Larimer J."/>
            <person name="McCowan C."/>
            <person name="Murphy C."/>
            <person name="Pearson M."/>
            <person name="Poon T.W."/>
            <person name="Priest M."/>
            <person name="Roberts A."/>
            <person name="Saif S."/>
            <person name="Shea T."/>
            <person name="Sisk P."/>
            <person name="Sykes S."/>
            <person name="Wortman J."/>
            <person name="Nusbaum C."/>
            <person name="Birren B."/>
        </authorList>
    </citation>
    <scope>NUCLEOTIDE SEQUENCE [LARGE SCALE GENOMIC DNA]</scope>
    <source>
        <strain evidence="2 3">HGA0223</strain>
    </source>
</reference>
<dbReference type="InterPro" id="IPR031807">
    <property type="entry name" value="HicB-like"/>
</dbReference>
<dbReference type="InterPro" id="IPR035069">
    <property type="entry name" value="TTHA1013/TTHA0281-like"/>
</dbReference>
<dbReference type="eggNOG" id="COG1598">
    <property type="taxonomic scope" value="Bacteria"/>
</dbReference>